<dbReference type="AlphaFoldDB" id="A0A6C0CL33"/>
<proteinExistence type="predicted"/>
<name>A0A6C0CL33_9ZZZZ</name>
<reference evidence="1" key="1">
    <citation type="journal article" date="2020" name="Nature">
        <title>Giant virus diversity and host interactions through global metagenomics.</title>
        <authorList>
            <person name="Schulz F."/>
            <person name="Roux S."/>
            <person name="Paez-Espino D."/>
            <person name="Jungbluth S."/>
            <person name="Walsh D.A."/>
            <person name="Denef V.J."/>
            <person name="McMahon K.D."/>
            <person name="Konstantinidis K.T."/>
            <person name="Eloe-Fadrosh E.A."/>
            <person name="Kyrpides N.C."/>
            <person name="Woyke T."/>
        </authorList>
    </citation>
    <scope>NUCLEOTIDE SEQUENCE</scope>
    <source>
        <strain evidence="1">GVMAG-M-3300021343-4</strain>
    </source>
</reference>
<accession>A0A6C0CL33</accession>
<dbReference type="EMBL" id="MN739440">
    <property type="protein sequence ID" value="QHT04862.1"/>
    <property type="molecule type" value="Genomic_DNA"/>
</dbReference>
<evidence type="ECO:0000313" key="1">
    <source>
        <dbReference type="EMBL" id="QHT04862.1"/>
    </source>
</evidence>
<sequence length="68" mass="8079">MNSELFISFTKSKLSNIYKNRAGVLFMFNSLTVNNNHIILSKHLSKYLDYKSYYYTTDGMNKWHNVSF</sequence>
<protein>
    <submittedName>
        <fullName evidence="1">Uncharacterized protein</fullName>
    </submittedName>
</protein>
<organism evidence="1">
    <name type="scientific">viral metagenome</name>
    <dbReference type="NCBI Taxonomy" id="1070528"/>
    <lineage>
        <taxon>unclassified sequences</taxon>
        <taxon>metagenomes</taxon>
        <taxon>organismal metagenomes</taxon>
    </lineage>
</organism>